<proteinExistence type="predicted"/>
<sequence length="139" mass="15722">MRRGARYGMSCDDISLDVITISRWLSADEAKRERGSDVVEEIQSQATVQSADTIWRLAIAKRCRLHKLIRQRFALALKIQQEDFALFISADEATMSSRNAKTSSRKKIQTQLMNQSQATAASSRELICISCCYSTSRKL</sequence>
<evidence type="ECO:0000313" key="1">
    <source>
        <dbReference type="EMBL" id="KZV35696.1"/>
    </source>
</evidence>
<keyword evidence="2" id="KW-1185">Reference proteome</keyword>
<dbReference type="Proteomes" id="UP000250235">
    <property type="component" value="Unassembled WGS sequence"/>
</dbReference>
<name>A0A2Z7BN14_9LAMI</name>
<organism evidence="1 2">
    <name type="scientific">Dorcoceras hygrometricum</name>
    <dbReference type="NCBI Taxonomy" id="472368"/>
    <lineage>
        <taxon>Eukaryota</taxon>
        <taxon>Viridiplantae</taxon>
        <taxon>Streptophyta</taxon>
        <taxon>Embryophyta</taxon>
        <taxon>Tracheophyta</taxon>
        <taxon>Spermatophyta</taxon>
        <taxon>Magnoliopsida</taxon>
        <taxon>eudicotyledons</taxon>
        <taxon>Gunneridae</taxon>
        <taxon>Pentapetalae</taxon>
        <taxon>asterids</taxon>
        <taxon>lamiids</taxon>
        <taxon>Lamiales</taxon>
        <taxon>Gesneriaceae</taxon>
        <taxon>Didymocarpoideae</taxon>
        <taxon>Trichosporeae</taxon>
        <taxon>Loxocarpinae</taxon>
        <taxon>Dorcoceras</taxon>
    </lineage>
</organism>
<reference evidence="1 2" key="1">
    <citation type="journal article" date="2015" name="Proc. Natl. Acad. Sci. U.S.A.">
        <title>The resurrection genome of Boea hygrometrica: A blueprint for survival of dehydration.</title>
        <authorList>
            <person name="Xiao L."/>
            <person name="Yang G."/>
            <person name="Zhang L."/>
            <person name="Yang X."/>
            <person name="Zhao S."/>
            <person name="Ji Z."/>
            <person name="Zhou Q."/>
            <person name="Hu M."/>
            <person name="Wang Y."/>
            <person name="Chen M."/>
            <person name="Xu Y."/>
            <person name="Jin H."/>
            <person name="Xiao X."/>
            <person name="Hu G."/>
            <person name="Bao F."/>
            <person name="Hu Y."/>
            <person name="Wan P."/>
            <person name="Li L."/>
            <person name="Deng X."/>
            <person name="Kuang T."/>
            <person name="Xiang C."/>
            <person name="Zhu J.K."/>
            <person name="Oliver M.J."/>
            <person name="He Y."/>
        </authorList>
    </citation>
    <scope>NUCLEOTIDE SEQUENCE [LARGE SCALE GENOMIC DNA]</scope>
    <source>
        <strain evidence="2">cv. XS01</strain>
    </source>
</reference>
<dbReference type="EMBL" id="KV004300">
    <property type="protein sequence ID" value="KZV35696.1"/>
    <property type="molecule type" value="Genomic_DNA"/>
</dbReference>
<protein>
    <submittedName>
        <fullName evidence="1">Uncharacterized protein</fullName>
    </submittedName>
</protein>
<gene>
    <name evidence="1" type="ORF">F511_33627</name>
</gene>
<evidence type="ECO:0000313" key="2">
    <source>
        <dbReference type="Proteomes" id="UP000250235"/>
    </source>
</evidence>
<dbReference type="AlphaFoldDB" id="A0A2Z7BN14"/>
<accession>A0A2Z7BN14</accession>